<keyword evidence="3" id="KW-1185">Reference proteome</keyword>
<comment type="caution">
    <text evidence="2">The sequence shown here is derived from an EMBL/GenBank/DDBJ whole genome shotgun (WGS) entry which is preliminary data.</text>
</comment>
<evidence type="ECO:0000256" key="1">
    <source>
        <dbReference type="SAM" id="MobiDB-lite"/>
    </source>
</evidence>
<gene>
    <name evidence="2" type="ORF">GCM10010102_15550</name>
</gene>
<feature type="region of interest" description="Disordered" evidence="1">
    <location>
        <begin position="1"/>
        <end position="23"/>
    </location>
</feature>
<evidence type="ECO:0000313" key="3">
    <source>
        <dbReference type="Proteomes" id="UP000655589"/>
    </source>
</evidence>
<proteinExistence type="predicted"/>
<evidence type="ECO:0000313" key="2">
    <source>
        <dbReference type="EMBL" id="GGM20767.1"/>
    </source>
</evidence>
<dbReference type="EMBL" id="BMPT01000005">
    <property type="protein sequence ID" value="GGM20767.1"/>
    <property type="molecule type" value="Genomic_DNA"/>
</dbReference>
<organism evidence="2 3">
    <name type="scientific">Promicromonospora citrea</name>
    <dbReference type="NCBI Taxonomy" id="43677"/>
    <lineage>
        <taxon>Bacteria</taxon>
        <taxon>Bacillati</taxon>
        <taxon>Actinomycetota</taxon>
        <taxon>Actinomycetes</taxon>
        <taxon>Micrococcales</taxon>
        <taxon>Promicromonosporaceae</taxon>
        <taxon>Promicromonospora</taxon>
    </lineage>
</organism>
<reference evidence="2" key="2">
    <citation type="submission" date="2020-09" db="EMBL/GenBank/DDBJ databases">
        <authorList>
            <person name="Sun Q."/>
            <person name="Ohkuma M."/>
        </authorList>
    </citation>
    <scope>NUCLEOTIDE SEQUENCE</scope>
    <source>
        <strain evidence="2">JCM 3051</strain>
    </source>
</reference>
<accession>A0A8H9GFN9</accession>
<reference evidence="2" key="1">
    <citation type="journal article" date="2014" name="Int. J. Syst. Evol. Microbiol.">
        <title>Complete genome sequence of Corynebacterium casei LMG S-19264T (=DSM 44701T), isolated from a smear-ripened cheese.</title>
        <authorList>
            <consortium name="US DOE Joint Genome Institute (JGI-PGF)"/>
            <person name="Walter F."/>
            <person name="Albersmeier A."/>
            <person name="Kalinowski J."/>
            <person name="Ruckert C."/>
        </authorList>
    </citation>
    <scope>NUCLEOTIDE SEQUENCE</scope>
    <source>
        <strain evidence="2">JCM 3051</strain>
    </source>
</reference>
<name>A0A8H9GFN9_9MICO</name>
<dbReference type="Proteomes" id="UP000655589">
    <property type="component" value="Unassembled WGS sequence"/>
</dbReference>
<protein>
    <submittedName>
        <fullName evidence="2">Uncharacterized protein</fullName>
    </submittedName>
</protein>
<dbReference type="AlphaFoldDB" id="A0A8H9GFN9"/>
<sequence length="107" mass="11243">MPGQPDDVSGLAQQHDPGVLDQTSTVSGHFQTVVPTDTLNHQKGAPILRAGCCLDNNILTGQGTFPIPWITSSAKDRGQGQGTVNGIDYVLGVSRGRIGQFYPGTLP</sequence>